<evidence type="ECO:0000313" key="2">
    <source>
        <dbReference type="Proteomes" id="UP001054945"/>
    </source>
</evidence>
<proteinExistence type="predicted"/>
<sequence length="92" mass="10418">MTPPGREMVIERTFLDSPSMVPGGRWTLASLMADIARGLNLSLYTDFDPGCARKINRIRILKCLLPPSHSGVFFRSCWGISSFLLREWEEDS</sequence>
<comment type="caution">
    <text evidence="1">The sequence shown here is derived from an EMBL/GenBank/DDBJ whole genome shotgun (WGS) entry which is preliminary data.</text>
</comment>
<dbReference type="AlphaFoldDB" id="A0AAV4UDV3"/>
<dbReference type="Proteomes" id="UP001054945">
    <property type="component" value="Unassembled WGS sequence"/>
</dbReference>
<reference evidence="1 2" key="1">
    <citation type="submission" date="2021-06" db="EMBL/GenBank/DDBJ databases">
        <title>Caerostris extrusa draft genome.</title>
        <authorList>
            <person name="Kono N."/>
            <person name="Arakawa K."/>
        </authorList>
    </citation>
    <scope>NUCLEOTIDE SEQUENCE [LARGE SCALE GENOMIC DNA]</scope>
</reference>
<keyword evidence="2" id="KW-1185">Reference proteome</keyword>
<accession>A0AAV4UDV3</accession>
<protein>
    <submittedName>
        <fullName evidence="1">Uncharacterized protein</fullName>
    </submittedName>
</protein>
<name>A0AAV4UDV3_CAEEX</name>
<organism evidence="1 2">
    <name type="scientific">Caerostris extrusa</name>
    <name type="common">Bark spider</name>
    <name type="synonym">Caerostris bankana</name>
    <dbReference type="NCBI Taxonomy" id="172846"/>
    <lineage>
        <taxon>Eukaryota</taxon>
        <taxon>Metazoa</taxon>
        <taxon>Ecdysozoa</taxon>
        <taxon>Arthropoda</taxon>
        <taxon>Chelicerata</taxon>
        <taxon>Arachnida</taxon>
        <taxon>Araneae</taxon>
        <taxon>Araneomorphae</taxon>
        <taxon>Entelegynae</taxon>
        <taxon>Araneoidea</taxon>
        <taxon>Araneidae</taxon>
        <taxon>Caerostris</taxon>
    </lineage>
</organism>
<evidence type="ECO:0000313" key="1">
    <source>
        <dbReference type="EMBL" id="GIY55974.1"/>
    </source>
</evidence>
<dbReference type="EMBL" id="BPLR01012706">
    <property type="protein sequence ID" value="GIY55974.1"/>
    <property type="molecule type" value="Genomic_DNA"/>
</dbReference>
<gene>
    <name evidence="1" type="ORF">CEXT_269991</name>
</gene>